<evidence type="ECO:0000256" key="23">
    <source>
        <dbReference type="ARBA" id="ARBA00045709"/>
    </source>
</evidence>
<evidence type="ECO:0000256" key="1">
    <source>
        <dbReference type="ARBA" id="ARBA00004155"/>
    </source>
</evidence>
<comment type="catalytic activity">
    <reaction evidence="16">
        <text>L-lysyl-L-lysine(out) = L-lysyl-L-lysine(in)</text>
        <dbReference type="Rhea" id="RHEA:79403"/>
        <dbReference type="ChEBI" id="CHEBI:229956"/>
    </reaction>
</comment>
<evidence type="ECO:0000259" key="26">
    <source>
        <dbReference type="PROSITE" id="PS50850"/>
    </source>
</evidence>
<evidence type="ECO:0000256" key="20">
    <source>
        <dbReference type="ARBA" id="ARBA00044924"/>
    </source>
</evidence>
<dbReference type="InterPro" id="IPR020846">
    <property type="entry name" value="MFS_dom"/>
</dbReference>
<dbReference type="PANTHER" id="PTHR23512">
    <property type="entry name" value="MAJOR FACILITATOR SUPERFAMILY DOMAIN-CONTAINING PROTEIN 1"/>
    <property type="match status" value="1"/>
</dbReference>
<comment type="catalytic activity">
    <reaction evidence="18">
        <text>L-histidyl-L-alpha-amino acid(out) = L-histidyl-L-alpha-amino acid(in)</text>
        <dbReference type="Rhea" id="RHEA:79379"/>
        <dbReference type="ChEBI" id="CHEBI:229964"/>
    </reaction>
</comment>
<sequence>MVHRKWLIFSSIGGVYFFSHLHRIAPAVIASRLMEEFKASAAITGLMSSSYFYPYAIAQIPTGLLLDRIGVRKTVTLFSALAAVGSFLFALSPDVWLLTFSRALVGFGAGGIFISALKAFAEWFDPREFATMMGFIITVGSLGAITATSPLAFSSEVVGWRSSFLMISIAMALATALCWAWIRPSSKVVSITKGSVKEDVKRLFSNKNYRVLLPIPFLTHGAFIGFQGLWGGPFLIDVYEMSTVEAGNLLLLISLGVLIGAPSAGLISDRVFKARKPVLLIGLSFMMLFWILITLAPASLSTLQLAILMFTLGFSFSLADIYMAMSKDMFPESLTGIATGIANFSNFMGATFFQLAMGVIIDLTLANSASSTSAYLNAFSMCLASVVISTCIALTVKETFPRKVSEMVT</sequence>
<dbReference type="Proteomes" id="UP000278475">
    <property type="component" value="Unassembled WGS sequence"/>
</dbReference>
<keyword evidence="4 25" id="KW-0812">Transmembrane</keyword>
<feature type="transmembrane region" description="Helical" evidence="25">
    <location>
        <begin position="337"/>
        <end position="361"/>
    </location>
</feature>
<comment type="catalytic activity">
    <reaction evidence="12">
        <text>L-lysyl-L-alpha-amino acid(out) = L-lysyl-L-alpha-amino acid(in)</text>
        <dbReference type="Rhea" id="RHEA:79387"/>
        <dbReference type="ChEBI" id="CHEBI:229965"/>
    </reaction>
</comment>
<evidence type="ECO:0000313" key="27">
    <source>
        <dbReference type="EMBL" id="RLE48807.1"/>
    </source>
</evidence>
<evidence type="ECO:0000256" key="11">
    <source>
        <dbReference type="ARBA" id="ARBA00044884"/>
    </source>
</evidence>
<evidence type="ECO:0000256" key="6">
    <source>
        <dbReference type="ARBA" id="ARBA00023136"/>
    </source>
</evidence>
<evidence type="ECO:0000256" key="13">
    <source>
        <dbReference type="ARBA" id="ARBA00044893"/>
    </source>
</evidence>
<evidence type="ECO:0000256" key="18">
    <source>
        <dbReference type="ARBA" id="ARBA00044912"/>
    </source>
</evidence>
<keyword evidence="3" id="KW-0813">Transport</keyword>
<dbReference type="InterPro" id="IPR052187">
    <property type="entry name" value="MFSD1"/>
</dbReference>
<evidence type="ECO:0000256" key="5">
    <source>
        <dbReference type="ARBA" id="ARBA00022989"/>
    </source>
</evidence>
<dbReference type="SUPFAM" id="SSF103473">
    <property type="entry name" value="MFS general substrate transporter"/>
    <property type="match status" value="1"/>
</dbReference>
<feature type="transmembrane region" description="Helical" evidence="25">
    <location>
        <begin position="211"/>
        <end position="229"/>
    </location>
</feature>
<feature type="transmembrane region" description="Helical" evidence="25">
    <location>
        <begin position="164"/>
        <end position="182"/>
    </location>
</feature>
<evidence type="ECO:0000256" key="10">
    <source>
        <dbReference type="ARBA" id="ARBA00044881"/>
    </source>
</evidence>
<comment type="catalytic activity">
    <reaction evidence="20">
        <text>L-lysyl-glycine(out) = L-lysyl-glycine(in)</text>
        <dbReference type="Rhea" id="RHEA:79407"/>
        <dbReference type="ChEBI" id="CHEBI:191202"/>
    </reaction>
</comment>
<comment type="catalytic activity">
    <reaction evidence="10">
        <text>L-alpha-aminoacyl-L-arginine(out) = L-alpha-aminoacyl-L-arginine(in)</text>
        <dbReference type="Rhea" id="RHEA:79367"/>
        <dbReference type="ChEBI" id="CHEBI:229968"/>
    </reaction>
</comment>
<comment type="subunit">
    <text evidence="24">Homodimer. Interacts with lysosomal protein GLMP (via lumenal domain); the interaction starts while both proteins are still in the endoplasmic reticulum and is required for stabilization of MFSD1 in lysosomes but has no direct effect on its targeting to lysosomes or transporter activity.</text>
</comment>
<comment type="catalytic activity">
    <reaction evidence="19">
        <text>L-alanyl-L-lysine(out) = L-alanyl-L-lysine(in)</text>
        <dbReference type="Rhea" id="RHEA:79415"/>
        <dbReference type="ChEBI" id="CHEBI:192470"/>
    </reaction>
</comment>
<evidence type="ECO:0000256" key="19">
    <source>
        <dbReference type="ARBA" id="ARBA00044919"/>
    </source>
</evidence>
<evidence type="ECO:0000256" key="15">
    <source>
        <dbReference type="ARBA" id="ARBA00044899"/>
    </source>
</evidence>
<comment type="catalytic activity">
    <reaction evidence="13">
        <text>L-alpha-aminoacyl-L-lysine(out) = L-alpha-aminoacyl-L-lysine(in)</text>
        <dbReference type="Rhea" id="RHEA:79383"/>
        <dbReference type="ChEBI" id="CHEBI:229966"/>
    </reaction>
</comment>
<dbReference type="EMBL" id="QMQV01000058">
    <property type="protein sequence ID" value="RLE48807.1"/>
    <property type="molecule type" value="Genomic_DNA"/>
</dbReference>
<feature type="transmembrane region" description="Helical" evidence="25">
    <location>
        <begin position="129"/>
        <end position="152"/>
    </location>
</feature>
<evidence type="ECO:0000256" key="14">
    <source>
        <dbReference type="ARBA" id="ARBA00044898"/>
    </source>
</evidence>
<feature type="transmembrane region" description="Helical" evidence="25">
    <location>
        <begin position="40"/>
        <end position="58"/>
    </location>
</feature>
<accession>A0A497ENJ5</accession>
<feature type="transmembrane region" description="Helical" evidence="25">
    <location>
        <begin position="305"/>
        <end position="325"/>
    </location>
</feature>
<comment type="catalytic activity">
    <reaction evidence="15">
        <text>L-arginyl-L-alpha-amino acid(out) = L-arginyl-L-alpha-amino acid(in)</text>
        <dbReference type="Rhea" id="RHEA:79371"/>
        <dbReference type="ChEBI" id="CHEBI:84315"/>
    </reaction>
</comment>
<comment type="catalytic activity">
    <reaction evidence="17">
        <text>L-arginyl-glycine(out) = L-arginyl-glycine(in)</text>
        <dbReference type="Rhea" id="RHEA:79391"/>
        <dbReference type="ChEBI" id="CHEBI:229955"/>
    </reaction>
</comment>
<dbReference type="GO" id="GO:0005765">
    <property type="term" value="C:lysosomal membrane"/>
    <property type="evidence" value="ECO:0007669"/>
    <property type="project" value="UniProtKB-SubCell"/>
</dbReference>
<dbReference type="InterPro" id="IPR011701">
    <property type="entry name" value="MFS"/>
</dbReference>
<evidence type="ECO:0000256" key="12">
    <source>
        <dbReference type="ARBA" id="ARBA00044891"/>
    </source>
</evidence>
<evidence type="ECO:0000256" key="25">
    <source>
        <dbReference type="SAM" id="Phobius"/>
    </source>
</evidence>
<feature type="transmembrane region" description="Helical" evidence="25">
    <location>
        <begin position="373"/>
        <end position="396"/>
    </location>
</feature>
<feature type="transmembrane region" description="Helical" evidence="25">
    <location>
        <begin position="95"/>
        <end position="117"/>
    </location>
</feature>
<evidence type="ECO:0000256" key="17">
    <source>
        <dbReference type="ARBA" id="ARBA00044903"/>
    </source>
</evidence>
<feature type="transmembrane region" description="Helical" evidence="25">
    <location>
        <begin position="279"/>
        <end position="299"/>
    </location>
</feature>
<evidence type="ECO:0000256" key="21">
    <source>
        <dbReference type="ARBA" id="ARBA00044985"/>
    </source>
</evidence>
<evidence type="ECO:0000256" key="16">
    <source>
        <dbReference type="ARBA" id="ARBA00044900"/>
    </source>
</evidence>
<evidence type="ECO:0000256" key="22">
    <source>
        <dbReference type="ARBA" id="ARBA00045018"/>
    </source>
</evidence>
<protein>
    <recommendedName>
        <fullName evidence="21">Lysosomal dipeptide transporter MFSD1</fullName>
    </recommendedName>
    <alternativeName>
        <fullName evidence="22">Major facilitator superfamily domain-containing protein 1</fullName>
    </alternativeName>
</protein>
<evidence type="ECO:0000256" key="9">
    <source>
        <dbReference type="ARBA" id="ARBA00044878"/>
    </source>
</evidence>
<dbReference type="AlphaFoldDB" id="A0A497ENJ5"/>
<comment type="catalytic activity">
    <reaction evidence="9">
        <text>L-histidyl-glycine(out) = L-histidyl-glycine(in)</text>
        <dbReference type="Rhea" id="RHEA:79395"/>
        <dbReference type="ChEBI" id="CHEBI:229957"/>
    </reaction>
</comment>
<evidence type="ECO:0000256" key="7">
    <source>
        <dbReference type="ARBA" id="ARBA00023228"/>
    </source>
</evidence>
<proteinExistence type="inferred from homology"/>
<organism evidence="27 28">
    <name type="scientific">Thermoproteota archaeon</name>
    <dbReference type="NCBI Taxonomy" id="2056631"/>
    <lineage>
        <taxon>Archaea</taxon>
        <taxon>Thermoproteota</taxon>
    </lineage>
</organism>
<comment type="catalytic activity">
    <reaction evidence="14">
        <text>L-aspartyl-L-lysine(out) = L-aspartyl-L-lysine(in)</text>
        <dbReference type="Rhea" id="RHEA:79411"/>
        <dbReference type="ChEBI" id="CHEBI:229953"/>
    </reaction>
</comment>
<evidence type="ECO:0000313" key="28">
    <source>
        <dbReference type="Proteomes" id="UP000278475"/>
    </source>
</evidence>
<feature type="transmembrane region" description="Helical" evidence="25">
    <location>
        <begin position="70"/>
        <end position="89"/>
    </location>
</feature>
<dbReference type="Gene3D" id="1.20.1250.20">
    <property type="entry name" value="MFS general substrate transporter like domains"/>
    <property type="match status" value="2"/>
</dbReference>
<feature type="transmembrane region" description="Helical" evidence="25">
    <location>
        <begin position="249"/>
        <end position="267"/>
    </location>
</feature>
<keyword evidence="6 25" id="KW-0472">Membrane</keyword>
<evidence type="ECO:0000256" key="2">
    <source>
        <dbReference type="ARBA" id="ARBA00008335"/>
    </source>
</evidence>
<comment type="catalytic activity">
    <reaction evidence="11">
        <text>L-alpha-aminoacyl-L-histidine(out) = L-alpha-aminoacyl-L-histidine(in)</text>
        <dbReference type="Rhea" id="RHEA:79375"/>
        <dbReference type="ChEBI" id="CHEBI:229967"/>
    </reaction>
</comment>
<evidence type="ECO:0000256" key="24">
    <source>
        <dbReference type="ARBA" id="ARBA00046376"/>
    </source>
</evidence>
<evidence type="ECO:0000256" key="8">
    <source>
        <dbReference type="ARBA" id="ARBA00044876"/>
    </source>
</evidence>
<feature type="domain" description="Major facilitator superfamily (MFS) profile" evidence="26">
    <location>
        <begin position="6"/>
        <end position="397"/>
    </location>
</feature>
<comment type="subcellular location">
    <subcellularLocation>
        <location evidence="1">Lysosome membrane</location>
        <topology evidence="1">Multi-pass membrane protein</topology>
    </subcellularLocation>
</comment>
<dbReference type="Pfam" id="PF07690">
    <property type="entry name" value="MFS_1"/>
    <property type="match status" value="1"/>
</dbReference>
<evidence type="ECO:0000256" key="4">
    <source>
        <dbReference type="ARBA" id="ARBA00022692"/>
    </source>
</evidence>
<reference evidence="27 28" key="1">
    <citation type="submission" date="2018-06" db="EMBL/GenBank/DDBJ databases">
        <title>Extensive metabolic versatility and redundancy in microbially diverse, dynamic hydrothermal sediments.</title>
        <authorList>
            <person name="Dombrowski N."/>
            <person name="Teske A."/>
            <person name="Baker B.J."/>
        </authorList>
    </citation>
    <scope>NUCLEOTIDE SEQUENCE [LARGE SCALE GENOMIC DNA]</scope>
    <source>
        <strain evidence="27">B66_G16</strain>
    </source>
</reference>
<evidence type="ECO:0000256" key="3">
    <source>
        <dbReference type="ARBA" id="ARBA00022448"/>
    </source>
</evidence>
<comment type="function">
    <text evidence="23">Lysosomal dipeptide uniporter that selectively exports lysine, arginine or histidine-containing dipeptides with a net positive charge from the lysosome lumen into the cytosol. Could play a role in a specific type of protein O-glycosylation indirectly regulating macrophages migration and tissue invasion. Also essential for liver homeostasis.</text>
</comment>
<keyword evidence="7" id="KW-0458">Lysosome</keyword>
<comment type="similarity">
    <text evidence="2">Belongs to the major facilitator superfamily.</text>
</comment>
<comment type="catalytic activity">
    <reaction evidence="8">
        <text>L-lysyl-L-alanine(out) = L-lysyl-L-alanine(in)</text>
        <dbReference type="Rhea" id="RHEA:79399"/>
        <dbReference type="ChEBI" id="CHEBI:229954"/>
    </reaction>
</comment>
<dbReference type="GO" id="GO:0022857">
    <property type="term" value="F:transmembrane transporter activity"/>
    <property type="evidence" value="ECO:0007669"/>
    <property type="project" value="InterPro"/>
</dbReference>
<gene>
    <name evidence="27" type="ORF">DRJ31_06430</name>
</gene>
<dbReference type="PANTHER" id="PTHR23512:SF3">
    <property type="entry name" value="MAJOR FACILITATOR SUPERFAMILY DOMAIN-CONTAINING PROTEIN 1"/>
    <property type="match status" value="1"/>
</dbReference>
<dbReference type="PROSITE" id="PS50850">
    <property type="entry name" value="MFS"/>
    <property type="match status" value="1"/>
</dbReference>
<name>A0A497ENJ5_9CREN</name>
<dbReference type="InterPro" id="IPR036259">
    <property type="entry name" value="MFS_trans_sf"/>
</dbReference>
<keyword evidence="5 25" id="KW-1133">Transmembrane helix</keyword>
<comment type="caution">
    <text evidence="27">The sequence shown here is derived from an EMBL/GenBank/DDBJ whole genome shotgun (WGS) entry which is preliminary data.</text>
</comment>